<dbReference type="Proteomes" id="UP000730481">
    <property type="component" value="Unassembled WGS sequence"/>
</dbReference>
<keyword evidence="3" id="KW-0378">Hydrolase</keyword>
<dbReference type="InterPro" id="IPR029058">
    <property type="entry name" value="AB_hydrolase_fold"/>
</dbReference>
<keyword evidence="4" id="KW-1185">Reference proteome</keyword>
<comment type="caution">
    <text evidence="3">The sequence shown here is derived from an EMBL/GenBank/DDBJ whole genome shotgun (WGS) entry which is preliminary data.</text>
</comment>
<dbReference type="AlphaFoldDB" id="A0A9P5ANM5"/>
<sequence>MKTVLYYAIQGIMALSTGVPAFAQNLSYGADNFYRSESVAVQPIHFNTVYNTTIAGNLFTARNLSRTANSPAIVVGHPMGAVKEQSANLYATKMAEQGFVTLTLDLPFWGRSDGTHNLVSPDFYTEAYSAAVDHLGTYNFIDRERIGALGVCGSGGFVINAAKIDSRIQAVATVSMYDMGTVHRQGLRRAVSVEQRKGVIANASQQRWAEVDGAPTGYAVGTPNRLTNESDAVAREFYDFYRTVRGEFTPEGWQRNQTTHPNLVTNVKFLNFYPFNDIETISPRPLLIVSGDQSHSREFSENAYRAAGQPKELHWVRGASHTDLYDRTELIPFSKLSEFFRRNLN</sequence>
<dbReference type="Gene3D" id="3.40.50.1820">
    <property type="entry name" value="alpha/beta hydrolase"/>
    <property type="match status" value="1"/>
</dbReference>
<organism evidence="3 4">
    <name type="scientific">Fusarium beomiforme</name>
    <dbReference type="NCBI Taxonomy" id="44412"/>
    <lineage>
        <taxon>Eukaryota</taxon>
        <taxon>Fungi</taxon>
        <taxon>Dikarya</taxon>
        <taxon>Ascomycota</taxon>
        <taxon>Pezizomycotina</taxon>
        <taxon>Sordariomycetes</taxon>
        <taxon>Hypocreomycetidae</taxon>
        <taxon>Hypocreales</taxon>
        <taxon>Nectriaceae</taxon>
        <taxon>Fusarium</taxon>
        <taxon>Fusarium burgessii species complex</taxon>
    </lineage>
</organism>
<dbReference type="OrthoDB" id="2498029at2759"/>
<reference evidence="3" key="2">
    <citation type="submission" date="2020-02" db="EMBL/GenBank/DDBJ databases">
        <title>Identification and distribution of gene clusters putatively required for synthesis of sphingolipid metabolism inhibitors in phylogenetically diverse species of the filamentous fungus Fusarium.</title>
        <authorList>
            <person name="Kim H.-S."/>
            <person name="Busman M."/>
            <person name="Brown D.W."/>
            <person name="Divon H."/>
            <person name="Uhlig S."/>
            <person name="Proctor R.H."/>
        </authorList>
    </citation>
    <scope>NUCLEOTIDE SEQUENCE</scope>
    <source>
        <strain evidence="3">NRRL 25174</strain>
    </source>
</reference>
<dbReference type="EMBL" id="PVQB02000163">
    <property type="protein sequence ID" value="KAF4342063.1"/>
    <property type="molecule type" value="Genomic_DNA"/>
</dbReference>
<accession>A0A9P5ANM5</accession>
<dbReference type="PANTHER" id="PTHR47751:SF1">
    <property type="entry name" value="SUPERFAMILY HYDROLASE, PUTATIVE (AFU_ORTHOLOGUE AFUA_2G16580)-RELATED"/>
    <property type="match status" value="1"/>
</dbReference>
<gene>
    <name evidence="3" type="ORF">FBEOM_3994</name>
</gene>
<dbReference type="SUPFAM" id="SSF53474">
    <property type="entry name" value="alpha/beta-Hydrolases"/>
    <property type="match status" value="1"/>
</dbReference>
<dbReference type="InterPro" id="IPR051411">
    <property type="entry name" value="Polyketide_trans_af380"/>
</dbReference>
<reference evidence="3" key="1">
    <citation type="journal article" date="2017" name="Mycologia">
        <title>Fusarium algeriense, sp. nov., a novel toxigenic crown rot pathogen of durum wheat from Algeria is nested in the Fusarium burgessii species complex.</title>
        <authorList>
            <person name="Laraba I."/>
            <person name="Keddad A."/>
            <person name="Boureghda H."/>
            <person name="Abdallah N."/>
            <person name="Vaughan M.M."/>
            <person name="Proctor R.H."/>
            <person name="Busman M."/>
            <person name="O'Donnell K."/>
        </authorList>
    </citation>
    <scope>NUCLEOTIDE SEQUENCE</scope>
    <source>
        <strain evidence="3">NRRL 25174</strain>
    </source>
</reference>
<comment type="similarity">
    <text evidence="1">Belongs to the polyketide transferase af380 family.</text>
</comment>
<proteinExistence type="inferred from homology"/>
<dbReference type="PANTHER" id="PTHR47751">
    <property type="entry name" value="SUPERFAMILY HYDROLASE, PUTATIVE (AFU_ORTHOLOGUE AFUA_2G16580)-RELATED"/>
    <property type="match status" value="1"/>
</dbReference>
<name>A0A9P5ANM5_9HYPO</name>
<dbReference type="Pfam" id="PF12697">
    <property type="entry name" value="Abhydrolase_6"/>
    <property type="match status" value="1"/>
</dbReference>
<evidence type="ECO:0000313" key="4">
    <source>
        <dbReference type="Proteomes" id="UP000730481"/>
    </source>
</evidence>
<dbReference type="GO" id="GO:0016787">
    <property type="term" value="F:hydrolase activity"/>
    <property type="evidence" value="ECO:0007669"/>
    <property type="project" value="UniProtKB-KW"/>
</dbReference>
<protein>
    <submittedName>
        <fullName evidence="3">Hydrolase of the alpha beta superfamily</fullName>
    </submittedName>
</protein>
<evidence type="ECO:0000313" key="3">
    <source>
        <dbReference type="EMBL" id="KAF4342063.1"/>
    </source>
</evidence>
<dbReference type="Gene3D" id="1.10.10.800">
    <property type="match status" value="1"/>
</dbReference>
<evidence type="ECO:0000256" key="1">
    <source>
        <dbReference type="ARBA" id="ARBA00029464"/>
    </source>
</evidence>
<feature type="domain" description="AB hydrolase-1" evidence="2">
    <location>
        <begin position="97"/>
        <end position="325"/>
    </location>
</feature>
<dbReference type="InterPro" id="IPR000073">
    <property type="entry name" value="AB_hydrolase_1"/>
</dbReference>
<evidence type="ECO:0000259" key="2">
    <source>
        <dbReference type="Pfam" id="PF12697"/>
    </source>
</evidence>